<name>I3ZMP2_TERRK</name>
<keyword evidence="12" id="KW-1185">Reference proteome</keyword>
<dbReference type="EMBL" id="CP003379">
    <property type="protein sequence ID" value="AFL90510.1"/>
    <property type="molecule type" value="Genomic_DNA"/>
</dbReference>
<dbReference type="GO" id="GO:0030246">
    <property type="term" value="F:carbohydrate binding"/>
    <property type="evidence" value="ECO:0007669"/>
    <property type="project" value="InterPro"/>
</dbReference>
<dbReference type="OrthoDB" id="97985at2"/>
<keyword evidence="4 9" id="KW-0812">Transmembrane</keyword>
<feature type="transmembrane region" description="Helical" evidence="9">
    <location>
        <begin position="43"/>
        <end position="62"/>
    </location>
</feature>
<evidence type="ECO:0000256" key="3">
    <source>
        <dbReference type="ARBA" id="ARBA00022452"/>
    </source>
</evidence>
<dbReference type="STRING" id="926566.Terro_4313"/>
<evidence type="ECO:0000256" key="9">
    <source>
        <dbReference type="SAM" id="Phobius"/>
    </source>
</evidence>
<dbReference type="HOGENOM" id="CLU_006298_0_0_0"/>
<proteinExistence type="predicted"/>
<dbReference type="InterPro" id="IPR039426">
    <property type="entry name" value="TonB-dep_rcpt-like"/>
</dbReference>
<evidence type="ECO:0000256" key="8">
    <source>
        <dbReference type="SAM" id="MobiDB-lite"/>
    </source>
</evidence>
<accession>I3ZMP2</accession>
<keyword evidence="2" id="KW-0813">Transport</keyword>
<dbReference type="Gene3D" id="2.60.40.1120">
    <property type="entry name" value="Carboxypeptidase-like, regulatory domain"/>
    <property type="match status" value="1"/>
</dbReference>
<feature type="domain" description="TonB-dependent transporter Oar-like beta-barrel" evidence="10">
    <location>
        <begin position="290"/>
        <end position="1191"/>
    </location>
</feature>
<dbReference type="Proteomes" id="UP000006056">
    <property type="component" value="Chromosome"/>
</dbReference>
<feature type="region of interest" description="Disordered" evidence="8">
    <location>
        <begin position="206"/>
        <end position="225"/>
    </location>
</feature>
<evidence type="ECO:0000313" key="12">
    <source>
        <dbReference type="Proteomes" id="UP000006056"/>
    </source>
</evidence>
<dbReference type="SUPFAM" id="SSF49452">
    <property type="entry name" value="Starch-binding domain-like"/>
    <property type="match status" value="1"/>
</dbReference>
<gene>
    <name evidence="11" type="ordered locus">Terro_4313</name>
</gene>
<evidence type="ECO:0000256" key="2">
    <source>
        <dbReference type="ARBA" id="ARBA00022448"/>
    </source>
</evidence>
<keyword evidence="5" id="KW-0732">Signal</keyword>
<protein>
    <recommendedName>
        <fullName evidence="10">TonB-dependent transporter Oar-like beta-barrel domain-containing protein</fullName>
    </recommendedName>
</protein>
<evidence type="ECO:0000259" key="10">
    <source>
        <dbReference type="Pfam" id="PF25183"/>
    </source>
</evidence>
<evidence type="ECO:0000313" key="11">
    <source>
        <dbReference type="EMBL" id="AFL90510.1"/>
    </source>
</evidence>
<dbReference type="Gene3D" id="2.170.130.10">
    <property type="entry name" value="TonB-dependent receptor, plug domain"/>
    <property type="match status" value="1"/>
</dbReference>
<dbReference type="GO" id="GO:0009279">
    <property type="term" value="C:cell outer membrane"/>
    <property type="evidence" value="ECO:0007669"/>
    <property type="project" value="UniProtKB-SubCell"/>
</dbReference>
<dbReference type="AlphaFoldDB" id="I3ZMP2"/>
<dbReference type="InterPro" id="IPR036942">
    <property type="entry name" value="Beta-barrel_TonB_sf"/>
</dbReference>
<dbReference type="PANTHER" id="PTHR30069:SF29">
    <property type="entry name" value="HEMOGLOBIN AND HEMOGLOBIN-HAPTOGLOBIN-BINDING PROTEIN 1-RELATED"/>
    <property type="match status" value="1"/>
</dbReference>
<evidence type="ECO:0000256" key="5">
    <source>
        <dbReference type="ARBA" id="ARBA00022729"/>
    </source>
</evidence>
<evidence type="ECO:0000256" key="1">
    <source>
        <dbReference type="ARBA" id="ARBA00004571"/>
    </source>
</evidence>
<evidence type="ECO:0000256" key="4">
    <source>
        <dbReference type="ARBA" id="ARBA00022692"/>
    </source>
</evidence>
<keyword evidence="9" id="KW-1133">Transmembrane helix</keyword>
<comment type="subcellular location">
    <subcellularLocation>
        <location evidence="1">Cell outer membrane</location>
        <topology evidence="1">Multi-pass membrane protein</topology>
    </subcellularLocation>
</comment>
<dbReference type="InterPro" id="IPR037066">
    <property type="entry name" value="Plug_dom_sf"/>
</dbReference>
<dbReference type="Gene3D" id="2.40.170.20">
    <property type="entry name" value="TonB-dependent receptor, beta-barrel domain"/>
    <property type="match status" value="1"/>
</dbReference>
<organism evidence="11 12">
    <name type="scientific">Terriglobus roseus (strain DSM 18391 / NRRL B-41598 / KBS 63)</name>
    <dbReference type="NCBI Taxonomy" id="926566"/>
    <lineage>
        <taxon>Bacteria</taxon>
        <taxon>Pseudomonadati</taxon>
        <taxon>Acidobacteriota</taxon>
        <taxon>Terriglobia</taxon>
        <taxon>Terriglobales</taxon>
        <taxon>Acidobacteriaceae</taxon>
        <taxon>Terriglobus</taxon>
    </lineage>
</organism>
<dbReference type="GO" id="GO:0015344">
    <property type="term" value="F:siderophore uptake transmembrane transporter activity"/>
    <property type="evidence" value="ECO:0007669"/>
    <property type="project" value="TreeGrafter"/>
</dbReference>
<evidence type="ECO:0000256" key="7">
    <source>
        <dbReference type="ARBA" id="ARBA00023237"/>
    </source>
</evidence>
<keyword evidence="3" id="KW-1134">Transmembrane beta strand</keyword>
<dbReference type="Pfam" id="PF13620">
    <property type="entry name" value="CarboxypepD_reg"/>
    <property type="match status" value="1"/>
</dbReference>
<feature type="compositionally biased region" description="Low complexity" evidence="8">
    <location>
        <begin position="207"/>
        <end position="222"/>
    </location>
</feature>
<dbReference type="GO" id="GO:0044718">
    <property type="term" value="P:siderophore transmembrane transport"/>
    <property type="evidence" value="ECO:0007669"/>
    <property type="project" value="TreeGrafter"/>
</dbReference>
<evidence type="ECO:0000256" key="6">
    <source>
        <dbReference type="ARBA" id="ARBA00023136"/>
    </source>
</evidence>
<dbReference type="RefSeq" id="WP_014787770.1">
    <property type="nucleotide sequence ID" value="NC_018014.1"/>
</dbReference>
<keyword evidence="6 9" id="KW-0472">Membrane</keyword>
<dbReference type="InterPro" id="IPR013784">
    <property type="entry name" value="Carb-bd-like_fold"/>
</dbReference>
<dbReference type="InterPro" id="IPR057601">
    <property type="entry name" value="Oar-like_b-barrel"/>
</dbReference>
<dbReference type="eggNOG" id="COG4771">
    <property type="taxonomic scope" value="Bacteria"/>
</dbReference>
<reference evidence="11 12" key="1">
    <citation type="submission" date="2012-06" db="EMBL/GenBank/DDBJ databases">
        <title>Complete genome of Terriglobus roseus DSM 18391.</title>
        <authorList>
            <consortium name="US DOE Joint Genome Institute (JGI-PGF)"/>
            <person name="Lucas S."/>
            <person name="Copeland A."/>
            <person name="Lapidus A."/>
            <person name="Glavina del Rio T."/>
            <person name="Dalin E."/>
            <person name="Tice H."/>
            <person name="Bruce D."/>
            <person name="Goodwin L."/>
            <person name="Pitluck S."/>
            <person name="Peters L."/>
            <person name="Mikhailova N."/>
            <person name="Munk A.C.C."/>
            <person name="Kyrpides N."/>
            <person name="Mavromatis K."/>
            <person name="Ivanova N."/>
            <person name="Brettin T."/>
            <person name="Detter J.C."/>
            <person name="Han C."/>
            <person name="Larimer F."/>
            <person name="Land M."/>
            <person name="Hauser L."/>
            <person name="Markowitz V."/>
            <person name="Cheng J.-F."/>
            <person name="Hugenholtz P."/>
            <person name="Woyke T."/>
            <person name="Wu D."/>
            <person name="Brambilla E."/>
            <person name="Klenk H.-P."/>
            <person name="Eisen J.A."/>
        </authorList>
    </citation>
    <scope>NUCLEOTIDE SEQUENCE [LARGE SCALE GENOMIC DNA]</scope>
    <source>
        <strain evidence="12">DSM 18391 / NRRL B-41598 / KBS 63</strain>
    </source>
</reference>
<dbReference type="PANTHER" id="PTHR30069">
    <property type="entry name" value="TONB-DEPENDENT OUTER MEMBRANE RECEPTOR"/>
    <property type="match status" value="1"/>
</dbReference>
<dbReference type="SUPFAM" id="SSF56935">
    <property type="entry name" value="Porins"/>
    <property type="match status" value="1"/>
</dbReference>
<sequence>MLVTTEQQRAKQCGGHAVSTSPSPVSSLPWSAAVLRTVRGSSLAFVLAGIPILGLTLLAPIAHGQASASSDAAGRVTDVTGAVVPGATVHIINNGTKAERTTETNGSGEWSVPNIPPANYSIRVEKGGFKTSTISSLDVQIGQTANGSVTLQVGGSSETVEVSTLPPQLQTQEATVGQVIDQKQINDLPLNGRNVLQLATLAPGVSPAQTGQTGQPAQTGTASNSRSLYITVDGGRGNSTNYVLDGTYIRSVRFNNMSLLPNTDTLQEFNLLRSTFSTEYGQGQAVVSMVTKSGTNKIHGSGYLFARNGVFDARNYFAPPSTGPKPDFHRYQFGGTFGGPIIKERLFIFGGYEGQRSSRSTVNTALFPTQSELNGTWDAASSQALPPTPSGQAYPTAIGYSKLNPAGLTVTNSVARALNPTYPVVGSDALTINGTSNYSLILPFTDNYDSFTVRGDVTFTSKHSMFGRYANYNASQITPTVTGSSTSNPLIGRNAVLGDTYLITSKLVNEVRIGWNEFYNITLGVLQNPGPNNNWAAAEGLQNVTALGSLRQNGRAAYTIQGFNSVGDGSGDQGGHENVLSIGDTLSDVLGKHTLKVGFQGQNRRLWQIADNNSRGSATFDNCTPATYAAGYRPTGPNDPNNVTSVGNCPVGAKTYVANGTTYFYNKFQNYARGMCTSGCNGNAGTTLGHYRDNTYGAFISDTWNIGHGLTANLGLRWEYNQPFHEQNQLEGSLDPSTGLITFTKTPAVIPAAYRPYIDFSRNYQPGIIQPFKKGFMPRVGLAYEVHPGTVVRAGYGIYFDNLNTNELQFTRYAAPLYYQQSFNNYFVNGGSYFNNGVPFNQPALYPDPTTSTILPAPFSIFPFNKQPLTQEWNASLQQDLGHGVIMEMAYTGSNTHHMWKRYDQNMYIQYPFQIPTNLTQRPFPQFGPGILTSSTLGSANFHGGSIKIEQRTKKGLYYLGSYQWSKNLDNISGEAGANDSSYATTTSFDHSYSNFDTRNRAVISGGYELPFGKGKAFLQGKVGTAILGGWSLQPAVQLRSGYPFNIGGSGCSFANFIGCRVYLAPGRTVASSYKGSNKGISNWFDPTAFSQSPTVATFTGTPGAYVSNARPIPNLQGWVTRNVGRGPGTVSFDFSGIKNFRIHERFNMQFRAEAYNIINHGIFNNPAGGLGTPTSVGRITGTSADNRSLQFAIKGTF</sequence>
<dbReference type="Pfam" id="PF25183">
    <property type="entry name" value="OMP_b-brl_4"/>
    <property type="match status" value="1"/>
</dbReference>
<feature type="region of interest" description="Disordered" evidence="8">
    <location>
        <begin position="1"/>
        <end position="22"/>
    </location>
</feature>
<keyword evidence="7" id="KW-0998">Cell outer membrane</keyword>
<dbReference type="KEGG" id="trs:Terro_4313"/>